<dbReference type="EMBL" id="QPFP01000178">
    <property type="protein sequence ID" value="TEB19737.1"/>
    <property type="molecule type" value="Genomic_DNA"/>
</dbReference>
<keyword evidence="2" id="KW-1185">Reference proteome</keyword>
<reference evidence="1 2" key="1">
    <citation type="journal article" date="2019" name="Nat. Ecol. Evol.">
        <title>Megaphylogeny resolves global patterns of mushroom evolution.</title>
        <authorList>
            <person name="Varga T."/>
            <person name="Krizsan K."/>
            <person name="Foldi C."/>
            <person name="Dima B."/>
            <person name="Sanchez-Garcia M."/>
            <person name="Sanchez-Ramirez S."/>
            <person name="Szollosi G.J."/>
            <person name="Szarkandi J.G."/>
            <person name="Papp V."/>
            <person name="Albert L."/>
            <person name="Andreopoulos W."/>
            <person name="Angelini C."/>
            <person name="Antonin V."/>
            <person name="Barry K.W."/>
            <person name="Bougher N.L."/>
            <person name="Buchanan P."/>
            <person name="Buyck B."/>
            <person name="Bense V."/>
            <person name="Catcheside P."/>
            <person name="Chovatia M."/>
            <person name="Cooper J."/>
            <person name="Damon W."/>
            <person name="Desjardin D."/>
            <person name="Finy P."/>
            <person name="Geml J."/>
            <person name="Haridas S."/>
            <person name="Hughes K."/>
            <person name="Justo A."/>
            <person name="Karasinski D."/>
            <person name="Kautmanova I."/>
            <person name="Kiss B."/>
            <person name="Kocsube S."/>
            <person name="Kotiranta H."/>
            <person name="LaButti K.M."/>
            <person name="Lechner B.E."/>
            <person name="Liimatainen K."/>
            <person name="Lipzen A."/>
            <person name="Lukacs Z."/>
            <person name="Mihaltcheva S."/>
            <person name="Morgado L.N."/>
            <person name="Niskanen T."/>
            <person name="Noordeloos M.E."/>
            <person name="Ohm R.A."/>
            <person name="Ortiz-Santana B."/>
            <person name="Ovrebo C."/>
            <person name="Racz N."/>
            <person name="Riley R."/>
            <person name="Savchenko A."/>
            <person name="Shiryaev A."/>
            <person name="Soop K."/>
            <person name="Spirin V."/>
            <person name="Szebenyi C."/>
            <person name="Tomsovsky M."/>
            <person name="Tulloss R.E."/>
            <person name="Uehling J."/>
            <person name="Grigoriev I.V."/>
            <person name="Vagvolgyi C."/>
            <person name="Papp T."/>
            <person name="Martin F.M."/>
            <person name="Miettinen O."/>
            <person name="Hibbett D.S."/>
            <person name="Nagy L.G."/>
        </authorList>
    </citation>
    <scope>NUCLEOTIDE SEQUENCE [LARGE SCALE GENOMIC DNA]</scope>
    <source>
        <strain evidence="1 2">FP101781</strain>
    </source>
</reference>
<gene>
    <name evidence="1" type="ORF">FA13DRAFT_1718553</name>
</gene>
<proteinExistence type="predicted"/>
<accession>A0A4Y7SDA4</accession>
<name>A0A4Y7SDA4_COPMI</name>
<sequence>MHFAIVIPFVGAVIRPEPPSSPTSSDVRQRLAGKREVIQRGLVVSADVHRAGHHQRSMGNGECRRSLGEVGLWVEVSSELCSGMKVVTIASTPTSKFFQKPRWSGVVRGPMFTGAIMRRRLEISDQK</sequence>
<comment type="caution">
    <text evidence="1">The sequence shown here is derived from an EMBL/GenBank/DDBJ whole genome shotgun (WGS) entry which is preliminary data.</text>
</comment>
<evidence type="ECO:0000313" key="2">
    <source>
        <dbReference type="Proteomes" id="UP000298030"/>
    </source>
</evidence>
<protein>
    <submittedName>
        <fullName evidence="1">Uncharacterized protein</fullName>
    </submittedName>
</protein>
<evidence type="ECO:0000313" key="1">
    <source>
        <dbReference type="EMBL" id="TEB19737.1"/>
    </source>
</evidence>
<dbReference type="Proteomes" id="UP000298030">
    <property type="component" value="Unassembled WGS sequence"/>
</dbReference>
<organism evidence="1 2">
    <name type="scientific">Coprinellus micaceus</name>
    <name type="common">Glistening ink-cap mushroom</name>
    <name type="synonym">Coprinus micaceus</name>
    <dbReference type="NCBI Taxonomy" id="71717"/>
    <lineage>
        <taxon>Eukaryota</taxon>
        <taxon>Fungi</taxon>
        <taxon>Dikarya</taxon>
        <taxon>Basidiomycota</taxon>
        <taxon>Agaricomycotina</taxon>
        <taxon>Agaricomycetes</taxon>
        <taxon>Agaricomycetidae</taxon>
        <taxon>Agaricales</taxon>
        <taxon>Agaricineae</taxon>
        <taxon>Psathyrellaceae</taxon>
        <taxon>Coprinellus</taxon>
    </lineage>
</organism>
<dbReference type="AlphaFoldDB" id="A0A4Y7SDA4"/>